<evidence type="ECO:0000256" key="1">
    <source>
        <dbReference type="ARBA" id="ARBA00001917"/>
    </source>
</evidence>
<proteinExistence type="inferred from homology"/>
<evidence type="ECO:0000256" key="2">
    <source>
        <dbReference type="ARBA" id="ARBA00007118"/>
    </source>
</evidence>
<keyword evidence="4" id="KW-0288">FMN</keyword>
<keyword evidence="3" id="KW-0285">Flavoprotein</keyword>
<dbReference type="Gene3D" id="3.40.109.10">
    <property type="entry name" value="NADH Oxidase"/>
    <property type="match status" value="1"/>
</dbReference>
<evidence type="ECO:0000256" key="3">
    <source>
        <dbReference type="ARBA" id="ARBA00022630"/>
    </source>
</evidence>
<dbReference type="OrthoDB" id="9812105at2"/>
<dbReference type="SUPFAM" id="SSF55469">
    <property type="entry name" value="FMN-dependent nitroreductase-like"/>
    <property type="match status" value="1"/>
</dbReference>
<evidence type="ECO:0000313" key="7">
    <source>
        <dbReference type="EMBL" id="CQR24623.1"/>
    </source>
</evidence>
<sequence length="214" mass="24254">MDFQKLVSQRHSTRSFSNKTVDLSLIKTIIEEAQTTASWVNSQPWKVYVATGQALEKIKEDHLNLIEAGKKSAPIFPVLSRVDWQADQQKNMANWSEALEHSQLDQVEFWQLNRQLFKAPAILYFSLPKDSPDWSILDMGAFVQTATLSANNQGLGTMVAYEFVKFPVELASALEVDSNYDIVIGMAIGYEDDNPINAFRAKRRILDEVLVVKE</sequence>
<comment type="cofactor">
    <cofactor evidence="1">
        <name>FMN</name>
        <dbReference type="ChEBI" id="CHEBI:58210"/>
    </cofactor>
</comment>
<dbReference type="GO" id="GO:0016491">
    <property type="term" value="F:oxidoreductase activity"/>
    <property type="evidence" value="ECO:0007669"/>
    <property type="project" value="UniProtKB-KW"/>
</dbReference>
<dbReference type="InterPro" id="IPR029479">
    <property type="entry name" value="Nitroreductase"/>
</dbReference>
<evidence type="ECO:0000259" key="6">
    <source>
        <dbReference type="Pfam" id="PF00881"/>
    </source>
</evidence>
<dbReference type="CDD" id="cd02136">
    <property type="entry name" value="PnbA_NfnB-like"/>
    <property type="match status" value="1"/>
</dbReference>
<evidence type="ECO:0000256" key="5">
    <source>
        <dbReference type="ARBA" id="ARBA00023002"/>
    </source>
</evidence>
<dbReference type="Proteomes" id="UP000198604">
    <property type="component" value="Unassembled WGS sequence"/>
</dbReference>
<dbReference type="PANTHER" id="PTHR43673:SF2">
    <property type="entry name" value="NITROREDUCTASE"/>
    <property type="match status" value="1"/>
</dbReference>
<feature type="domain" description="Nitroreductase" evidence="6">
    <location>
        <begin position="8"/>
        <end position="190"/>
    </location>
</feature>
<dbReference type="STRING" id="1608583.BN1356_00967"/>
<dbReference type="AlphaFoldDB" id="A0A0E3WF02"/>
<name>A0A0E3WF02_9STRE</name>
<keyword evidence="5" id="KW-0560">Oxidoreductase</keyword>
<protein>
    <submittedName>
        <fullName evidence="7">Nitroreductase</fullName>
    </submittedName>
</protein>
<dbReference type="InterPro" id="IPR000415">
    <property type="entry name" value="Nitroreductase-like"/>
</dbReference>
<dbReference type="RefSeq" id="WP_093650251.1">
    <property type="nucleotide sequence ID" value="NZ_CTEN01000002.1"/>
</dbReference>
<gene>
    <name evidence="7" type="ORF">BN1356_00967</name>
</gene>
<keyword evidence="8" id="KW-1185">Reference proteome</keyword>
<comment type="similarity">
    <text evidence="2">Belongs to the nitroreductase family.</text>
</comment>
<dbReference type="PANTHER" id="PTHR43673">
    <property type="entry name" value="NAD(P)H NITROREDUCTASE YDGI-RELATED"/>
    <property type="match status" value="1"/>
</dbReference>
<accession>A0A0E3WF02</accession>
<organism evidence="7 8">
    <name type="scientific">Streptococcus varani</name>
    <dbReference type="NCBI Taxonomy" id="1608583"/>
    <lineage>
        <taxon>Bacteria</taxon>
        <taxon>Bacillati</taxon>
        <taxon>Bacillota</taxon>
        <taxon>Bacilli</taxon>
        <taxon>Lactobacillales</taxon>
        <taxon>Streptococcaceae</taxon>
        <taxon>Streptococcus</taxon>
    </lineage>
</organism>
<dbReference type="EMBL" id="CTEN01000002">
    <property type="protein sequence ID" value="CQR24623.1"/>
    <property type="molecule type" value="Genomic_DNA"/>
</dbReference>
<evidence type="ECO:0000313" key="8">
    <source>
        <dbReference type="Proteomes" id="UP000198604"/>
    </source>
</evidence>
<evidence type="ECO:0000256" key="4">
    <source>
        <dbReference type="ARBA" id="ARBA00022643"/>
    </source>
</evidence>
<dbReference type="Pfam" id="PF00881">
    <property type="entry name" value="Nitroreductase"/>
    <property type="match status" value="1"/>
</dbReference>
<reference evidence="8" key="1">
    <citation type="submission" date="2015-03" db="EMBL/GenBank/DDBJ databases">
        <authorList>
            <person name="Urmite Genomes"/>
        </authorList>
    </citation>
    <scope>NUCLEOTIDE SEQUENCE [LARGE SCALE GENOMIC DNA]</scope>
    <source>
        <strain evidence="8">FF10</strain>
    </source>
</reference>